<dbReference type="Gene3D" id="3.30.230.10">
    <property type="match status" value="1"/>
</dbReference>
<evidence type="ECO:0000313" key="8">
    <source>
        <dbReference type="Proteomes" id="UP000218644"/>
    </source>
</evidence>
<evidence type="ECO:0000256" key="4">
    <source>
        <dbReference type="ARBA" id="ARBA00022801"/>
    </source>
</evidence>
<keyword evidence="5" id="KW-0694">RNA-binding</keyword>
<evidence type="ECO:0000256" key="2">
    <source>
        <dbReference type="ARBA" id="ARBA00022722"/>
    </source>
</evidence>
<evidence type="ECO:0000256" key="6">
    <source>
        <dbReference type="SAM" id="MobiDB-lite"/>
    </source>
</evidence>
<name>A0A2A2AT15_9BURK</name>
<keyword evidence="3" id="KW-0255">Endonuclease</keyword>
<dbReference type="GO" id="GO:0008033">
    <property type="term" value="P:tRNA processing"/>
    <property type="evidence" value="ECO:0007669"/>
    <property type="project" value="UniProtKB-KW"/>
</dbReference>
<dbReference type="InterPro" id="IPR020568">
    <property type="entry name" value="Ribosomal_Su5_D2-typ_SF"/>
</dbReference>
<evidence type="ECO:0000256" key="1">
    <source>
        <dbReference type="ARBA" id="ARBA00022694"/>
    </source>
</evidence>
<proteinExistence type="predicted"/>
<accession>A0A2A2AT15</accession>
<comment type="caution">
    <text evidence="7">The sequence shown here is derived from an EMBL/GenBank/DDBJ whole genome shotgun (WGS) entry which is preliminary data.</text>
</comment>
<organism evidence="7 8">
    <name type="scientific">Vandammella animalimorsus</name>
    <dbReference type="NCBI Taxonomy" id="2029117"/>
    <lineage>
        <taxon>Bacteria</taxon>
        <taxon>Pseudomonadati</taxon>
        <taxon>Pseudomonadota</taxon>
        <taxon>Betaproteobacteria</taxon>
        <taxon>Burkholderiales</taxon>
        <taxon>Comamonadaceae</taxon>
        <taxon>Vandammella</taxon>
    </lineage>
</organism>
<feature type="compositionally biased region" description="Low complexity" evidence="6">
    <location>
        <begin position="139"/>
        <end position="162"/>
    </location>
</feature>
<dbReference type="SUPFAM" id="SSF54211">
    <property type="entry name" value="Ribosomal protein S5 domain 2-like"/>
    <property type="match status" value="1"/>
</dbReference>
<dbReference type="GO" id="GO:0004526">
    <property type="term" value="F:ribonuclease P activity"/>
    <property type="evidence" value="ECO:0007669"/>
    <property type="project" value="InterPro"/>
</dbReference>
<dbReference type="Pfam" id="PF00825">
    <property type="entry name" value="Ribonuclease_P"/>
    <property type="match status" value="1"/>
</dbReference>
<dbReference type="AlphaFoldDB" id="A0A2A2AT15"/>
<evidence type="ECO:0000256" key="3">
    <source>
        <dbReference type="ARBA" id="ARBA00022759"/>
    </source>
</evidence>
<sequence length="195" mass="20279">MRHLKTRQQFQAMLAQAPIARTAHFCLHRLPVAALPGPLDGAASSAGGIMSAHVGAWVGALVPKRWAKRAVTRNLIRRQVYAVALEHLRATACNAAATNAAMPTPPGPAGFAWLVRLRAGFHAPAAPGRGKGKRATPRQPATGQPGADAAAATLRSAASPQLRQQVRGQLQLLFARAAAQGAAAGPARHEAKAQS</sequence>
<reference evidence="7 8" key="1">
    <citation type="submission" date="2017-08" db="EMBL/GenBank/DDBJ databases">
        <title>WGS of Clinical strains of the CDC Group NO-1 linked to zoonotic infections in humans.</title>
        <authorList>
            <person name="Bernier A.-M."/>
            <person name="Bernard K."/>
        </authorList>
    </citation>
    <scope>NUCLEOTIDE SEQUENCE [LARGE SCALE GENOMIC DNA]</scope>
    <source>
        <strain evidence="7 8">NML79-0751</strain>
    </source>
</reference>
<keyword evidence="2" id="KW-0540">Nuclease</keyword>
<dbReference type="GO" id="GO:0000049">
    <property type="term" value="F:tRNA binding"/>
    <property type="evidence" value="ECO:0007669"/>
    <property type="project" value="InterPro"/>
</dbReference>
<dbReference type="Proteomes" id="UP000218644">
    <property type="component" value="Unassembled WGS sequence"/>
</dbReference>
<dbReference type="InterPro" id="IPR000100">
    <property type="entry name" value="RNase_P"/>
</dbReference>
<evidence type="ECO:0000256" key="5">
    <source>
        <dbReference type="ARBA" id="ARBA00022884"/>
    </source>
</evidence>
<protein>
    <submittedName>
        <fullName evidence="7">Uncharacterized protein</fullName>
    </submittedName>
</protein>
<evidence type="ECO:0000313" key="7">
    <source>
        <dbReference type="EMBL" id="PAT41720.1"/>
    </source>
</evidence>
<feature type="region of interest" description="Disordered" evidence="6">
    <location>
        <begin position="124"/>
        <end position="162"/>
    </location>
</feature>
<keyword evidence="4" id="KW-0378">Hydrolase</keyword>
<dbReference type="InterPro" id="IPR014721">
    <property type="entry name" value="Ribsml_uS5_D2-typ_fold_subgr"/>
</dbReference>
<keyword evidence="1" id="KW-0819">tRNA processing</keyword>
<dbReference type="EMBL" id="NSJD01000001">
    <property type="protein sequence ID" value="PAT41720.1"/>
    <property type="molecule type" value="Genomic_DNA"/>
</dbReference>
<gene>
    <name evidence="7" type="ORF">CK623_00465</name>
</gene>